<comment type="function">
    <text evidence="14">Catalyzes the third of the four reactions of the long-chain fatty acids elongation cycle. This endoplasmic reticulum-bound enzymatic process, allows the addition of two carbons to the chain of long- and very long-chain fatty acids/VLCFAs per cycle. This enzyme catalyzes the dehydration of the 3-hydroxyacyl-CoA intermediate into trans-2,3-enoyl-CoA, within each cycle of fatty acid elongation. Thereby, it participates to the production of VLCFAs of different chain lengths that are involved in multiple biological processes as precursors of membrane lipids and lipid mediators.</text>
</comment>
<reference evidence="15" key="1">
    <citation type="submission" date="2021-03" db="EMBL/GenBank/DDBJ databases">
        <authorList>
            <person name="Tagirdzhanova G."/>
        </authorList>
    </citation>
    <scope>NUCLEOTIDE SEQUENCE</scope>
</reference>
<evidence type="ECO:0000256" key="13">
    <source>
        <dbReference type="ARBA" id="ARBA00036671"/>
    </source>
</evidence>
<keyword evidence="16" id="KW-1185">Reference proteome</keyword>
<keyword evidence="12 14" id="KW-0456">Lyase</keyword>
<comment type="subcellular location">
    <subcellularLocation>
        <location evidence="14">Endoplasmic reticulum membrane</location>
        <topology evidence="14">Multi-pass membrane protein</topology>
    </subcellularLocation>
    <subcellularLocation>
        <location evidence="1">Membrane</location>
        <topology evidence="1">Multi-pass membrane protein</topology>
    </subcellularLocation>
</comment>
<dbReference type="Proteomes" id="UP000664169">
    <property type="component" value="Unassembled WGS sequence"/>
</dbReference>
<dbReference type="EMBL" id="CAJPDQ010000038">
    <property type="protein sequence ID" value="CAF9931188.1"/>
    <property type="molecule type" value="Genomic_DNA"/>
</dbReference>
<comment type="caution">
    <text evidence="15">The sequence shown here is derived from an EMBL/GenBank/DDBJ whole genome shotgun (WGS) entry which is preliminary data.</text>
</comment>
<proteinExistence type="inferred from homology"/>
<evidence type="ECO:0000256" key="1">
    <source>
        <dbReference type="ARBA" id="ARBA00004141"/>
    </source>
</evidence>
<dbReference type="GO" id="GO:0030148">
    <property type="term" value="P:sphingolipid biosynthetic process"/>
    <property type="evidence" value="ECO:0007669"/>
    <property type="project" value="TreeGrafter"/>
</dbReference>
<feature type="transmembrane region" description="Helical" evidence="14">
    <location>
        <begin position="191"/>
        <end position="213"/>
    </location>
</feature>
<evidence type="ECO:0000256" key="8">
    <source>
        <dbReference type="ARBA" id="ARBA00022989"/>
    </source>
</evidence>
<dbReference type="GO" id="GO:0005789">
    <property type="term" value="C:endoplasmic reticulum membrane"/>
    <property type="evidence" value="ECO:0007669"/>
    <property type="project" value="UniProtKB-SubCell"/>
</dbReference>
<feature type="transmembrane region" description="Helical" evidence="14">
    <location>
        <begin position="152"/>
        <end position="171"/>
    </location>
</feature>
<feature type="transmembrane region" description="Helical" evidence="14">
    <location>
        <begin position="7"/>
        <end position="29"/>
    </location>
</feature>
<dbReference type="GO" id="GO:0030497">
    <property type="term" value="P:fatty acid elongation"/>
    <property type="evidence" value="ECO:0007669"/>
    <property type="project" value="TreeGrafter"/>
</dbReference>
<comment type="pathway">
    <text evidence="2 14">Lipid metabolism; fatty acid biosynthesis.</text>
</comment>
<evidence type="ECO:0000256" key="6">
    <source>
        <dbReference type="ARBA" id="ARBA00022692"/>
    </source>
</evidence>
<sequence length="237" mass="26615">MSSAKAWYLIAYNGLSASAWFSLLLQILISLSEYGYTSTYTKVGIYVQWVQTLAVLEILHSVTGIVRAPLFTTLMQVASRLFLVHGIVAQFPQEAAIENPFYTSMLLAWSVTEAVRYNFFVRTLSAQIGGREMSRDDGVDALLTWLRYNTFFVLYPVGIGSEIMCIWRAMGGMKSLARGNVGTSEDGMYGLAWWGCVIVLCVYVPGSWILYTYMMAQRRKVAKGDSSANKKRSKKIR</sequence>
<keyword evidence="8 14" id="KW-1133">Transmembrane helix</keyword>
<protein>
    <recommendedName>
        <fullName evidence="4 14">Very-long-chain (3R)-3-hydroxyacyl-CoA dehydratase</fullName>
        <ecNumber evidence="4 14">4.2.1.134</ecNumber>
    </recommendedName>
</protein>
<comment type="similarity">
    <text evidence="3 14">Belongs to the very long-chain fatty acids dehydratase HACD family.</text>
</comment>
<dbReference type="PANTHER" id="PTHR11035:SF3">
    <property type="entry name" value="VERY-LONG-CHAIN (3R)-3-HYDROXYACYL-COA DEHYDRATASE"/>
    <property type="match status" value="1"/>
</dbReference>
<keyword evidence="11 14" id="KW-0275">Fatty acid biosynthesis</keyword>
<evidence type="ECO:0000313" key="15">
    <source>
        <dbReference type="EMBL" id="CAF9931188.1"/>
    </source>
</evidence>
<keyword evidence="5 14" id="KW-0444">Lipid biosynthesis</keyword>
<dbReference type="AlphaFoldDB" id="A0A8H3FUL9"/>
<evidence type="ECO:0000256" key="5">
    <source>
        <dbReference type="ARBA" id="ARBA00022516"/>
    </source>
</evidence>
<comment type="catalytic activity">
    <reaction evidence="13 14">
        <text>a very-long-chain (3R)-3-hydroxyacyl-CoA = a very-long-chain (2E)-enoyl-CoA + H2O</text>
        <dbReference type="Rhea" id="RHEA:45812"/>
        <dbReference type="ChEBI" id="CHEBI:15377"/>
        <dbReference type="ChEBI" id="CHEBI:83728"/>
        <dbReference type="ChEBI" id="CHEBI:85440"/>
        <dbReference type="EC" id="4.2.1.134"/>
    </reaction>
</comment>
<dbReference type="InterPro" id="IPR007482">
    <property type="entry name" value="Tyr_Pase-like_PTPLA"/>
</dbReference>
<evidence type="ECO:0000256" key="12">
    <source>
        <dbReference type="ARBA" id="ARBA00023239"/>
    </source>
</evidence>
<keyword evidence="9 14" id="KW-0443">Lipid metabolism</keyword>
<name>A0A8H3FUL9_9LECA</name>
<dbReference type="GO" id="GO:0102158">
    <property type="term" value="F:very-long-chain (3R)-3-hydroxyacyl-CoA dehydratase activity"/>
    <property type="evidence" value="ECO:0007669"/>
    <property type="project" value="UniProtKB-EC"/>
</dbReference>
<evidence type="ECO:0000256" key="14">
    <source>
        <dbReference type="RuleBase" id="RU363109"/>
    </source>
</evidence>
<keyword evidence="14" id="KW-0256">Endoplasmic reticulum</keyword>
<evidence type="ECO:0000256" key="9">
    <source>
        <dbReference type="ARBA" id="ARBA00023098"/>
    </source>
</evidence>
<evidence type="ECO:0000256" key="11">
    <source>
        <dbReference type="ARBA" id="ARBA00023160"/>
    </source>
</evidence>
<dbReference type="OrthoDB" id="46988at2759"/>
<evidence type="ECO:0000256" key="10">
    <source>
        <dbReference type="ARBA" id="ARBA00023136"/>
    </source>
</evidence>
<keyword evidence="6 14" id="KW-0812">Transmembrane</keyword>
<dbReference type="GO" id="GO:0042761">
    <property type="term" value="P:very long-chain fatty acid biosynthetic process"/>
    <property type="evidence" value="ECO:0007669"/>
    <property type="project" value="TreeGrafter"/>
</dbReference>
<evidence type="ECO:0000256" key="2">
    <source>
        <dbReference type="ARBA" id="ARBA00005194"/>
    </source>
</evidence>
<evidence type="ECO:0000313" key="16">
    <source>
        <dbReference type="Proteomes" id="UP000664169"/>
    </source>
</evidence>
<keyword evidence="10 14" id="KW-0472">Membrane</keyword>
<accession>A0A8H3FUL9</accession>
<evidence type="ECO:0000256" key="3">
    <source>
        <dbReference type="ARBA" id="ARBA00007811"/>
    </source>
</evidence>
<gene>
    <name evidence="15" type="ORF">GOMPHAMPRED_005841</name>
</gene>
<dbReference type="EC" id="4.2.1.134" evidence="4 14"/>
<organism evidence="15 16">
    <name type="scientific">Gomphillus americanus</name>
    <dbReference type="NCBI Taxonomy" id="1940652"/>
    <lineage>
        <taxon>Eukaryota</taxon>
        <taxon>Fungi</taxon>
        <taxon>Dikarya</taxon>
        <taxon>Ascomycota</taxon>
        <taxon>Pezizomycotina</taxon>
        <taxon>Lecanoromycetes</taxon>
        <taxon>OSLEUM clade</taxon>
        <taxon>Ostropomycetidae</taxon>
        <taxon>Ostropales</taxon>
        <taxon>Graphidaceae</taxon>
        <taxon>Gomphilloideae</taxon>
        <taxon>Gomphillus</taxon>
    </lineage>
</organism>
<keyword evidence="7 14" id="KW-0276">Fatty acid metabolism</keyword>
<evidence type="ECO:0000256" key="7">
    <source>
        <dbReference type="ARBA" id="ARBA00022832"/>
    </source>
</evidence>
<evidence type="ECO:0000256" key="4">
    <source>
        <dbReference type="ARBA" id="ARBA00013122"/>
    </source>
</evidence>
<comment type="caution">
    <text evidence="14">Lacks conserved residue(s) required for the propagation of feature annotation.</text>
</comment>
<dbReference type="Pfam" id="PF04387">
    <property type="entry name" value="PTPLA"/>
    <property type="match status" value="1"/>
</dbReference>
<feature type="transmembrane region" description="Helical" evidence="14">
    <location>
        <begin position="49"/>
        <end position="70"/>
    </location>
</feature>
<dbReference type="PANTHER" id="PTHR11035">
    <property type="entry name" value="VERY-LONG-CHAIN (3R)-3-HYDROXYACYL-COA DEHYDRATASE"/>
    <property type="match status" value="1"/>
</dbReference>
<dbReference type="UniPathway" id="UPA00094"/>